<keyword evidence="2" id="KW-1185">Reference proteome</keyword>
<organism evidence="1 2">
    <name type="scientific">Butyricicoccus porcorum</name>
    <dbReference type="NCBI Taxonomy" id="1945634"/>
    <lineage>
        <taxon>Bacteria</taxon>
        <taxon>Bacillati</taxon>
        <taxon>Bacillota</taxon>
        <taxon>Clostridia</taxon>
        <taxon>Eubacteriales</taxon>
        <taxon>Butyricicoccaceae</taxon>
        <taxon>Butyricicoccus</taxon>
    </lineage>
</organism>
<dbReference type="AlphaFoldDB" id="A0A252F173"/>
<dbReference type="OrthoDB" id="2083491at2"/>
<sequence length="123" mass="14039">MTGRQVYEQALVLLGMEHDDVPWLESMAAGCLNQMLADRLYEQGALCRAQGRNAPDAAPVMENMDEEVPYDELFVRECFPYGLAALLVAEDDRTMFNWLMSEYERRAAYYAPCTLTDLQEADE</sequence>
<dbReference type="RefSeq" id="WP_087022348.1">
    <property type="nucleotide sequence ID" value="NZ_NHOC01000018.1"/>
</dbReference>
<comment type="caution">
    <text evidence="1">The sequence shown here is derived from an EMBL/GenBank/DDBJ whole genome shotgun (WGS) entry which is preliminary data.</text>
</comment>
<evidence type="ECO:0000313" key="1">
    <source>
        <dbReference type="EMBL" id="OUM19469.1"/>
    </source>
</evidence>
<dbReference type="Proteomes" id="UP000194903">
    <property type="component" value="Unassembled WGS sequence"/>
</dbReference>
<dbReference type="EMBL" id="NHOC01000018">
    <property type="protein sequence ID" value="OUM19469.1"/>
    <property type="molecule type" value="Genomic_DNA"/>
</dbReference>
<reference evidence="1 2" key="1">
    <citation type="submission" date="2017-05" db="EMBL/GenBank/DDBJ databases">
        <title>Butyricicoccus porcorum sp. nov. a butyrate-producing bacterium from the swine intestinal tract.</title>
        <authorList>
            <person name="Trachsel J."/>
            <person name="Humphrey S."/>
            <person name="Allen H.K."/>
        </authorList>
    </citation>
    <scope>NUCLEOTIDE SEQUENCE [LARGE SCALE GENOMIC DNA]</scope>
    <source>
        <strain evidence="1">BB10</strain>
    </source>
</reference>
<gene>
    <name evidence="1" type="ORF">CBW42_12985</name>
</gene>
<accession>A0A252F173</accession>
<evidence type="ECO:0000313" key="2">
    <source>
        <dbReference type="Proteomes" id="UP000194903"/>
    </source>
</evidence>
<protein>
    <submittedName>
        <fullName evidence="1">Uncharacterized protein</fullName>
    </submittedName>
</protein>
<name>A0A252F173_9FIRM</name>
<proteinExistence type="predicted"/>